<feature type="region of interest" description="Disordered" evidence="1">
    <location>
        <begin position="1"/>
        <end position="38"/>
    </location>
</feature>
<keyword evidence="3" id="KW-1185">Reference proteome</keyword>
<proteinExistence type="predicted"/>
<protein>
    <submittedName>
        <fullName evidence="2">Uncharacterized protein</fullName>
    </submittedName>
</protein>
<organism evidence="2 3">
    <name type="scientific">Elysia chlorotica</name>
    <name type="common">Eastern emerald elysia</name>
    <name type="synonym">Sea slug</name>
    <dbReference type="NCBI Taxonomy" id="188477"/>
    <lineage>
        <taxon>Eukaryota</taxon>
        <taxon>Metazoa</taxon>
        <taxon>Spiralia</taxon>
        <taxon>Lophotrochozoa</taxon>
        <taxon>Mollusca</taxon>
        <taxon>Gastropoda</taxon>
        <taxon>Heterobranchia</taxon>
        <taxon>Euthyneura</taxon>
        <taxon>Panpulmonata</taxon>
        <taxon>Sacoglossa</taxon>
        <taxon>Placobranchoidea</taxon>
        <taxon>Plakobranchidae</taxon>
        <taxon>Elysia</taxon>
    </lineage>
</organism>
<reference evidence="2 3" key="1">
    <citation type="submission" date="2019-01" db="EMBL/GenBank/DDBJ databases">
        <title>A draft genome assembly of the solar-powered sea slug Elysia chlorotica.</title>
        <authorList>
            <person name="Cai H."/>
            <person name="Li Q."/>
            <person name="Fang X."/>
            <person name="Li J."/>
            <person name="Curtis N.E."/>
            <person name="Altenburger A."/>
            <person name="Shibata T."/>
            <person name="Feng M."/>
            <person name="Maeda T."/>
            <person name="Schwartz J.A."/>
            <person name="Shigenobu S."/>
            <person name="Lundholm N."/>
            <person name="Nishiyama T."/>
            <person name="Yang H."/>
            <person name="Hasebe M."/>
            <person name="Li S."/>
            <person name="Pierce S.K."/>
            <person name="Wang J."/>
        </authorList>
    </citation>
    <scope>NUCLEOTIDE SEQUENCE [LARGE SCALE GENOMIC DNA]</scope>
    <source>
        <strain evidence="2">EC2010</strain>
        <tissue evidence="2">Whole organism of an adult</tissue>
    </source>
</reference>
<dbReference type="EMBL" id="RQTK01000208">
    <property type="protein sequence ID" value="RUS84354.1"/>
    <property type="molecule type" value="Genomic_DNA"/>
</dbReference>
<name>A0A3S1A740_ELYCH</name>
<evidence type="ECO:0000313" key="3">
    <source>
        <dbReference type="Proteomes" id="UP000271974"/>
    </source>
</evidence>
<evidence type="ECO:0000256" key="1">
    <source>
        <dbReference type="SAM" id="MobiDB-lite"/>
    </source>
</evidence>
<feature type="compositionally biased region" description="Pro residues" evidence="1">
    <location>
        <begin position="10"/>
        <end position="21"/>
    </location>
</feature>
<sequence>MHFKRDSPGSPSPATAPPQPSAPVWHRYYLDKPPGSSPELDLVPVSASPELDLVPVSASPELDLVPVSASPELDLVPVSASPELDLVPVSASPELDLVPVSACPSKPVKSATRFDKLSANSLTSQVELAGLVSCGHSLTNIAPPPPGGRTG</sequence>
<evidence type="ECO:0000313" key="2">
    <source>
        <dbReference type="EMBL" id="RUS84354.1"/>
    </source>
</evidence>
<accession>A0A3S1A740</accession>
<gene>
    <name evidence="2" type="ORF">EGW08_007886</name>
</gene>
<dbReference type="AlphaFoldDB" id="A0A3S1A740"/>
<comment type="caution">
    <text evidence="2">The sequence shown here is derived from an EMBL/GenBank/DDBJ whole genome shotgun (WGS) entry which is preliminary data.</text>
</comment>
<dbReference type="Proteomes" id="UP000271974">
    <property type="component" value="Unassembled WGS sequence"/>
</dbReference>